<dbReference type="PANTHER" id="PTHR38687">
    <property type="entry name" value="CELL DIVISION PROTEIN DEDD-RELATED"/>
    <property type="match status" value="1"/>
</dbReference>
<dbReference type="PROSITE" id="PS51724">
    <property type="entry name" value="SPOR"/>
    <property type="match status" value="1"/>
</dbReference>
<evidence type="ECO:0000313" key="5">
    <source>
        <dbReference type="Proteomes" id="UP000243924"/>
    </source>
</evidence>
<dbReference type="Proteomes" id="UP000243924">
    <property type="component" value="Chromosome I"/>
</dbReference>
<dbReference type="EMBL" id="LT629787">
    <property type="protein sequence ID" value="SDU27834.1"/>
    <property type="molecule type" value="Genomic_DNA"/>
</dbReference>
<evidence type="ECO:0000256" key="2">
    <source>
        <dbReference type="SAM" id="Phobius"/>
    </source>
</evidence>
<proteinExistence type="predicted"/>
<keyword evidence="2" id="KW-0472">Membrane</keyword>
<dbReference type="AlphaFoldDB" id="A0A1H2H7M9"/>
<dbReference type="GO" id="GO:0030428">
    <property type="term" value="C:cell septum"/>
    <property type="evidence" value="ECO:0007669"/>
    <property type="project" value="TreeGrafter"/>
</dbReference>
<dbReference type="Pfam" id="PF05036">
    <property type="entry name" value="SPOR"/>
    <property type="match status" value="1"/>
</dbReference>
<feature type="region of interest" description="Disordered" evidence="1">
    <location>
        <begin position="90"/>
        <end position="122"/>
    </location>
</feature>
<name>A0A1H2H7M9_9GAMM</name>
<dbReference type="OrthoDB" id="8558195at2"/>
<keyword evidence="4" id="KW-0131">Cell cycle</keyword>
<sequence>MAKGRKPAPRRGASRAQAAPRRALPGWAWLLGGLIIGVFATLLLQLEPGNQSVQRDRTPPRPAVQPAQPNPPPRSETRYEFYTLLPESEVMVPESAVPEKPASTAETRDDETSESSAPAPSDTRFFLQAGSFRQQSDADRVRAQILLLGLSVQLEPARLNDGDTWYRVQVGPFHDREKLNQAQSMLAGNGFDNLLLQRRNANQ</sequence>
<evidence type="ECO:0000259" key="3">
    <source>
        <dbReference type="PROSITE" id="PS51724"/>
    </source>
</evidence>
<dbReference type="InterPro" id="IPR007730">
    <property type="entry name" value="SPOR-like_dom"/>
</dbReference>
<dbReference type="RefSeq" id="WP_092387973.1">
    <property type="nucleotide sequence ID" value="NZ_LT629787.1"/>
</dbReference>
<accession>A0A1H2H7M9</accession>
<dbReference type="SUPFAM" id="SSF110997">
    <property type="entry name" value="Sporulation related repeat"/>
    <property type="match status" value="1"/>
</dbReference>
<evidence type="ECO:0000313" key="4">
    <source>
        <dbReference type="EMBL" id="SDU27834.1"/>
    </source>
</evidence>
<keyword evidence="2" id="KW-0812">Transmembrane</keyword>
<dbReference type="GO" id="GO:0042834">
    <property type="term" value="F:peptidoglycan binding"/>
    <property type="evidence" value="ECO:0007669"/>
    <property type="project" value="InterPro"/>
</dbReference>
<dbReference type="InterPro" id="IPR052521">
    <property type="entry name" value="Cell_div_SPOR-domain"/>
</dbReference>
<dbReference type="Gene3D" id="3.30.70.1070">
    <property type="entry name" value="Sporulation related repeat"/>
    <property type="match status" value="1"/>
</dbReference>
<dbReference type="GO" id="GO:0032153">
    <property type="term" value="C:cell division site"/>
    <property type="evidence" value="ECO:0007669"/>
    <property type="project" value="TreeGrafter"/>
</dbReference>
<dbReference type="GO" id="GO:0032506">
    <property type="term" value="P:cytokinetic process"/>
    <property type="evidence" value="ECO:0007669"/>
    <property type="project" value="TreeGrafter"/>
</dbReference>
<feature type="compositionally biased region" description="Pro residues" evidence="1">
    <location>
        <begin position="60"/>
        <end position="74"/>
    </location>
</feature>
<dbReference type="STRING" id="1434072.SAMN05216210_2836"/>
<reference evidence="5" key="1">
    <citation type="submission" date="2016-10" db="EMBL/GenBank/DDBJ databases">
        <authorList>
            <person name="Varghese N."/>
            <person name="Submissions S."/>
        </authorList>
    </citation>
    <scope>NUCLEOTIDE SEQUENCE [LARGE SCALE GENOMIC DNA]</scope>
    <source>
        <strain evidence="5">CECT 8338</strain>
    </source>
</reference>
<keyword evidence="5" id="KW-1185">Reference proteome</keyword>
<protein>
    <submittedName>
        <fullName evidence="4">Cell division protein FtsN</fullName>
    </submittedName>
</protein>
<feature type="region of interest" description="Disordered" evidence="1">
    <location>
        <begin position="51"/>
        <end position="77"/>
    </location>
</feature>
<dbReference type="PANTHER" id="PTHR38687:SF1">
    <property type="entry name" value="CELL DIVISION PROTEIN DEDD"/>
    <property type="match status" value="1"/>
</dbReference>
<dbReference type="InterPro" id="IPR036680">
    <property type="entry name" value="SPOR-like_sf"/>
</dbReference>
<organism evidence="4 5">
    <name type="scientific">Halopseudomonas salegens</name>
    <dbReference type="NCBI Taxonomy" id="1434072"/>
    <lineage>
        <taxon>Bacteria</taxon>
        <taxon>Pseudomonadati</taxon>
        <taxon>Pseudomonadota</taxon>
        <taxon>Gammaproteobacteria</taxon>
        <taxon>Pseudomonadales</taxon>
        <taxon>Pseudomonadaceae</taxon>
        <taxon>Halopseudomonas</taxon>
    </lineage>
</organism>
<feature type="transmembrane region" description="Helical" evidence="2">
    <location>
        <begin position="27"/>
        <end position="46"/>
    </location>
</feature>
<keyword evidence="4" id="KW-0132">Cell division</keyword>
<gene>
    <name evidence="4" type="ORF">SAMN05216210_2836</name>
</gene>
<feature type="domain" description="SPOR" evidence="3">
    <location>
        <begin position="119"/>
        <end position="199"/>
    </location>
</feature>
<keyword evidence="2" id="KW-1133">Transmembrane helix</keyword>
<evidence type="ECO:0000256" key="1">
    <source>
        <dbReference type="SAM" id="MobiDB-lite"/>
    </source>
</evidence>